<comment type="caution">
    <text evidence="1">The sequence shown here is derived from an EMBL/GenBank/DDBJ whole genome shotgun (WGS) entry which is preliminary data.</text>
</comment>
<reference evidence="1" key="2">
    <citation type="journal article" date="2020" name="Nat. Commun.">
        <title>Large-scale genome sequencing of mycorrhizal fungi provides insights into the early evolution of symbiotic traits.</title>
        <authorList>
            <person name="Miyauchi S."/>
            <person name="Kiss E."/>
            <person name="Kuo A."/>
            <person name="Drula E."/>
            <person name="Kohler A."/>
            <person name="Sanchez-Garcia M."/>
            <person name="Morin E."/>
            <person name="Andreopoulos B."/>
            <person name="Barry K.W."/>
            <person name="Bonito G."/>
            <person name="Buee M."/>
            <person name="Carver A."/>
            <person name="Chen C."/>
            <person name="Cichocki N."/>
            <person name="Clum A."/>
            <person name="Culley D."/>
            <person name="Crous P.W."/>
            <person name="Fauchery L."/>
            <person name="Girlanda M."/>
            <person name="Hayes R.D."/>
            <person name="Keri Z."/>
            <person name="LaButti K."/>
            <person name="Lipzen A."/>
            <person name="Lombard V."/>
            <person name="Magnuson J."/>
            <person name="Maillard F."/>
            <person name="Murat C."/>
            <person name="Nolan M."/>
            <person name="Ohm R.A."/>
            <person name="Pangilinan J."/>
            <person name="Pereira M.F."/>
            <person name="Perotto S."/>
            <person name="Peter M."/>
            <person name="Pfister S."/>
            <person name="Riley R."/>
            <person name="Sitrit Y."/>
            <person name="Stielow J.B."/>
            <person name="Szollosi G."/>
            <person name="Zifcakova L."/>
            <person name="Stursova M."/>
            <person name="Spatafora J.W."/>
            <person name="Tedersoo L."/>
            <person name="Vaario L.M."/>
            <person name="Yamada A."/>
            <person name="Yan M."/>
            <person name="Wang P."/>
            <person name="Xu J."/>
            <person name="Bruns T."/>
            <person name="Baldrian P."/>
            <person name="Vilgalys R."/>
            <person name="Dunand C."/>
            <person name="Henrissat B."/>
            <person name="Grigoriev I.V."/>
            <person name="Hibbett D."/>
            <person name="Nagy L.G."/>
            <person name="Martin F.M."/>
        </authorList>
    </citation>
    <scope>NUCLEOTIDE SEQUENCE</scope>
    <source>
        <strain evidence="1">P2</strain>
    </source>
</reference>
<dbReference type="Proteomes" id="UP000886501">
    <property type="component" value="Unassembled WGS sequence"/>
</dbReference>
<accession>A0ACB6ZHS5</accession>
<dbReference type="EMBL" id="MU118002">
    <property type="protein sequence ID" value="KAF9649129.1"/>
    <property type="molecule type" value="Genomic_DNA"/>
</dbReference>
<proteinExistence type="predicted"/>
<organism evidence="1 2">
    <name type="scientific">Thelephora ganbajun</name>
    <name type="common">Ganba fungus</name>
    <dbReference type="NCBI Taxonomy" id="370292"/>
    <lineage>
        <taxon>Eukaryota</taxon>
        <taxon>Fungi</taxon>
        <taxon>Dikarya</taxon>
        <taxon>Basidiomycota</taxon>
        <taxon>Agaricomycotina</taxon>
        <taxon>Agaricomycetes</taxon>
        <taxon>Thelephorales</taxon>
        <taxon>Thelephoraceae</taxon>
        <taxon>Thelephora</taxon>
    </lineage>
</organism>
<evidence type="ECO:0000313" key="2">
    <source>
        <dbReference type="Proteomes" id="UP000886501"/>
    </source>
</evidence>
<gene>
    <name evidence="1" type="ORF">BDM02DRAFT_1963423</name>
</gene>
<keyword evidence="2" id="KW-1185">Reference proteome</keyword>
<protein>
    <submittedName>
        <fullName evidence="1">Uncharacterized protein</fullName>
    </submittedName>
</protein>
<reference evidence="1" key="1">
    <citation type="submission" date="2019-10" db="EMBL/GenBank/DDBJ databases">
        <authorList>
            <consortium name="DOE Joint Genome Institute"/>
            <person name="Kuo A."/>
            <person name="Miyauchi S."/>
            <person name="Kiss E."/>
            <person name="Drula E."/>
            <person name="Kohler A."/>
            <person name="Sanchez-Garcia M."/>
            <person name="Andreopoulos B."/>
            <person name="Barry K.W."/>
            <person name="Bonito G."/>
            <person name="Buee M."/>
            <person name="Carver A."/>
            <person name="Chen C."/>
            <person name="Cichocki N."/>
            <person name="Clum A."/>
            <person name="Culley D."/>
            <person name="Crous P.W."/>
            <person name="Fauchery L."/>
            <person name="Girlanda M."/>
            <person name="Hayes R."/>
            <person name="Keri Z."/>
            <person name="Labutti K."/>
            <person name="Lipzen A."/>
            <person name="Lombard V."/>
            <person name="Magnuson J."/>
            <person name="Maillard F."/>
            <person name="Morin E."/>
            <person name="Murat C."/>
            <person name="Nolan M."/>
            <person name="Ohm R."/>
            <person name="Pangilinan J."/>
            <person name="Pereira M."/>
            <person name="Perotto S."/>
            <person name="Peter M."/>
            <person name="Riley R."/>
            <person name="Sitrit Y."/>
            <person name="Stielow B."/>
            <person name="Szollosi G."/>
            <person name="Zifcakova L."/>
            <person name="Stursova M."/>
            <person name="Spatafora J.W."/>
            <person name="Tedersoo L."/>
            <person name="Vaario L.-M."/>
            <person name="Yamada A."/>
            <person name="Yan M."/>
            <person name="Wang P."/>
            <person name="Xu J."/>
            <person name="Bruns T."/>
            <person name="Baldrian P."/>
            <person name="Vilgalys R."/>
            <person name="Henrissat B."/>
            <person name="Grigoriev I.V."/>
            <person name="Hibbett D."/>
            <person name="Nagy L.G."/>
            <person name="Martin F.M."/>
        </authorList>
    </citation>
    <scope>NUCLEOTIDE SEQUENCE</scope>
    <source>
        <strain evidence="1">P2</strain>
    </source>
</reference>
<name>A0ACB6ZHS5_THEGA</name>
<sequence>MPRKPTPGWLTYREQMDFFGCGHALWEPAPTFNCTRINIGDVGFIRRGQFHLLFSAGSPLGVRQLGVDVPITFEQLNVGPLVSSQPRLPGCLRTPTVRPIGPDLVGAGSPYLSSERGMNFSFELTGDRGAALVTRYPTYRQDSLLEAAFEAYTKRHYESWVAFARDSQYGNDIRPVLVSGLDMTRDFAMVAYSNEGTSSGCLPYTNYGPQRCMVPSSEQDMYFLPSRLGDAGSITNEFNQCVFIRYYTKHSRKPWAMFFRTELMRVGAGSHDLDSGDIRGRWSPFNDGAGSEPDAVARNTRIVEDGG</sequence>
<evidence type="ECO:0000313" key="1">
    <source>
        <dbReference type="EMBL" id="KAF9649129.1"/>
    </source>
</evidence>